<protein>
    <recommendedName>
        <fullName evidence="10">Heat stress transcription factor</fullName>
    </recommendedName>
</protein>
<evidence type="ECO:0000256" key="7">
    <source>
        <dbReference type="ARBA" id="ARBA00023163"/>
    </source>
</evidence>
<keyword evidence="5" id="KW-0346">Stress response</keyword>
<organism evidence="15 16">
    <name type="scientific">Daucus carota subsp. sativus</name>
    <name type="common">Carrot</name>
    <dbReference type="NCBI Taxonomy" id="79200"/>
    <lineage>
        <taxon>Eukaryota</taxon>
        <taxon>Viridiplantae</taxon>
        <taxon>Streptophyta</taxon>
        <taxon>Embryophyta</taxon>
        <taxon>Tracheophyta</taxon>
        <taxon>Spermatophyta</taxon>
        <taxon>Magnoliopsida</taxon>
        <taxon>eudicotyledons</taxon>
        <taxon>Gunneridae</taxon>
        <taxon>Pentapetalae</taxon>
        <taxon>asterids</taxon>
        <taxon>campanulids</taxon>
        <taxon>Apiales</taxon>
        <taxon>Apiaceae</taxon>
        <taxon>Apioideae</taxon>
        <taxon>Scandiceae</taxon>
        <taxon>Daucinae</taxon>
        <taxon>Daucus</taxon>
        <taxon>Daucus sect. Daucus</taxon>
    </lineage>
</organism>
<accession>A0AAF1ARA9</accession>
<gene>
    <name evidence="15" type="ORF">DCAR_0208729</name>
</gene>
<evidence type="ECO:0000256" key="9">
    <source>
        <dbReference type="ARBA" id="ARBA00055747"/>
    </source>
</evidence>
<evidence type="ECO:0000256" key="1">
    <source>
        <dbReference type="ARBA" id="ARBA00004123"/>
    </source>
</evidence>
<comment type="function">
    <text evidence="9">DNA-binding protein that specifically binds heat shock promoter elements (HSE) and activates transcription.</text>
</comment>
<keyword evidence="7" id="KW-0804">Transcription</keyword>
<dbReference type="SUPFAM" id="SSF46785">
    <property type="entry name" value="Winged helix' DNA-binding domain"/>
    <property type="match status" value="1"/>
</dbReference>
<keyword evidence="6" id="KW-0238">DNA-binding</keyword>
<dbReference type="SMART" id="SM00415">
    <property type="entry name" value="HSF"/>
    <property type="match status" value="1"/>
</dbReference>
<evidence type="ECO:0000256" key="4">
    <source>
        <dbReference type="ARBA" id="ARBA00023015"/>
    </source>
</evidence>
<keyword evidence="16" id="KW-1185">Reference proteome</keyword>
<comment type="similarity">
    <text evidence="2 11">Belongs to the HSF family.</text>
</comment>
<feature type="coiled-coil region" evidence="12">
    <location>
        <begin position="160"/>
        <end position="187"/>
    </location>
</feature>
<dbReference type="Pfam" id="PF00447">
    <property type="entry name" value="HSF_DNA-bind"/>
    <property type="match status" value="1"/>
</dbReference>
<evidence type="ECO:0000256" key="12">
    <source>
        <dbReference type="SAM" id="Coils"/>
    </source>
</evidence>
<dbReference type="InterPro" id="IPR036388">
    <property type="entry name" value="WH-like_DNA-bd_sf"/>
</dbReference>
<dbReference type="PROSITE" id="PS00434">
    <property type="entry name" value="HSF_DOMAIN"/>
    <property type="match status" value="1"/>
</dbReference>
<dbReference type="KEGG" id="dcr:108209688"/>
<reference evidence="15" key="1">
    <citation type="journal article" date="2016" name="Nat. Genet.">
        <title>A high-quality carrot genome assembly provides new insights into carotenoid accumulation and asterid genome evolution.</title>
        <authorList>
            <person name="Iorizzo M."/>
            <person name="Ellison S."/>
            <person name="Senalik D."/>
            <person name="Zeng P."/>
            <person name="Satapoomin P."/>
            <person name="Huang J."/>
            <person name="Bowman M."/>
            <person name="Iovene M."/>
            <person name="Sanseverino W."/>
            <person name="Cavagnaro P."/>
            <person name="Yildiz M."/>
            <person name="Macko-Podgorni A."/>
            <person name="Moranska E."/>
            <person name="Grzebelus E."/>
            <person name="Grzebelus D."/>
            <person name="Ashrafi H."/>
            <person name="Zheng Z."/>
            <person name="Cheng S."/>
            <person name="Spooner D."/>
            <person name="Van Deynze A."/>
            <person name="Simon P."/>
        </authorList>
    </citation>
    <scope>NUCLEOTIDE SEQUENCE</scope>
    <source>
        <tissue evidence="15">Leaf</tissue>
    </source>
</reference>
<dbReference type="PANTHER" id="PTHR10015">
    <property type="entry name" value="HEAT SHOCK TRANSCRIPTION FACTOR"/>
    <property type="match status" value="1"/>
</dbReference>
<keyword evidence="4" id="KW-0805">Transcription regulation</keyword>
<dbReference type="Proteomes" id="UP000077755">
    <property type="component" value="Chromosome 2"/>
</dbReference>
<evidence type="ECO:0000256" key="13">
    <source>
        <dbReference type="SAM" id="MobiDB-lite"/>
    </source>
</evidence>
<dbReference type="EMBL" id="CP093344">
    <property type="protein sequence ID" value="WOG89491.1"/>
    <property type="molecule type" value="Genomic_DNA"/>
</dbReference>
<dbReference type="InterPro" id="IPR036390">
    <property type="entry name" value="WH_DNA-bd_sf"/>
</dbReference>
<evidence type="ECO:0000256" key="8">
    <source>
        <dbReference type="ARBA" id="ARBA00023242"/>
    </source>
</evidence>
<evidence type="ECO:0000256" key="2">
    <source>
        <dbReference type="ARBA" id="ARBA00006403"/>
    </source>
</evidence>
<dbReference type="FunFam" id="1.10.10.10:FF:000057">
    <property type="entry name" value="Heat shock transcription factor 1"/>
    <property type="match status" value="1"/>
</dbReference>
<name>A0AAF1ARA9_DAUCS</name>
<evidence type="ECO:0000256" key="5">
    <source>
        <dbReference type="ARBA" id="ARBA00023016"/>
    </source>
</evidence>
<keyword evidence="3" id="KW-0597">Phosphoprotein</keyword>
<feature type="region of interest" description="Disordered" evidence="13">
    <location>
        <begin position="1"/>
        <end position="25"/>
    </location>
</feature>
<feature type="domain" description="HSF-type DNA-binding" evidence="14">
    <location>
        <begin position="68"/>
        <end position="92"/>
    </location>
</feature>
<evidence type="ECO:0000256" key="3">
    <source>
        <dbReference type="ARBA" id="ARBA00022553"/>
    </source>
</evidence>
<evidence type="ECO:0000313" key="16">
    <source>
        <dbReference type="Proteomes" id="UP000077755"/>
    </source>
</evidence>
<evidence type="ECO:0000259" key="14">
    <source>
        <dbReference type="PROSITE" id="PS00434"/>
    </source>
</evidence>
<proteinExistence type="inferred from homology"/>
<dbReference type="GO" id="GO:0034605">
    <property type="term" value="P:cellular response to heat"/>
    <property type="evidence" value="ECO:0007669"/>
    <property type="project" value="TreeGrafter"/>
</dbReference>
<reference evidence="15" key="2">
    <citation type="submission" date="2022-03" db="EMBL/GenBank/DDBJ databases">
        <title>Draft title - Genomic analysis of global carrot germplasm unveils the trajectory of domestication and the origin of high carotenoid orange carrot.</title>
        <authorList>
            <person name="Iorizzo M."/>
            <person name="Ellison S."/>
            <person name="Senalik D."/>
            <person name="Macko-Podgorni A."/>
            <person name="Grzebelus D."/>
            <person name="Bostan H."/>
            <person name="Rolling W."/>
            <person name="Curaba J."/>
            <person name="Simon P."/>
        </authorList>
    </citation>
    <scope>NUCLEOTIDE SEQUENCE</scope>
    <source>
        <tissue evidence="15">Leaf</tissue>
    </source>
</reference>
<evidence type="ECO:0000313" key="15">
    <source>
        <dbReference type="EMBL" id="WOG89491.1"/>
    </source>
</evidence>
<dbReference type="GO" id="GO:0003700">
    <property type="term" value="F:DNA-binding transcription factor activity"/>
    <property type="evidence" value="ECO:0007669"/>
    <property type="project" value="InterPro"/>
</dbReference>
<keyword evidence="12" id="KW-0175">Coiled coil</keyword>
<dbReference type="Gene3D" id="1.10.10.10">
    <property type="entry name" value="Winged helix-like DNA-binding domain superfamily/Winged helix DNA-binding domain"/>
    <property type="match status" value="1"/>
</dbReference>
<sequence length="354" mass="39980">MDGQKMKQAAAGSSPQPMEGLHEVGPPPFLTKTYDMVQDPATDTVVSWSAAKNSFIVWDPYKFSTCLLSKCFKHSNFSSFVRQLNTYGFRKVDPDRWEFANEGFLGGQKHLLKTIKRRRNATSQGIQQQGGGLCVELGHYGVEEELQKLGHDRSILSAEIVKLRQQQQDSQNVIAAMEDKIQSLESKQQRMMSFLAQALRSPEFMQQYLDKYVQKMDQNQIDMGRKRRLTMSPSQSLEDLQTQSLDYSYQQKEELANTGVDVESFFSDALDPGATSGVKEEMVSSRGGELDAVNEIIWEELLDNNLATVNAEKEEVAIDLPGVEVEDFAANSPDWDSEDLKPLIDQLEYLRSNP</sequence>
<dbReference type="GO" id="GO:0006357">
    <property type="term" value="P:regulation of transcription by RNA polymerase II"/>
    <property type="evidence" value="ECO:0007669"/>
    <property type="project" value="TreeGrafter"/>
</dbReference>
<comment type="subcellular location">
    <subcellularLocation>
        <location evidence="1">Nucleus</location>
    </subcellularLocation>
</comment>
<keyword evidence="8" id="KW-0539">Nucleus</keyword>
<dbReference type="GO" id="GO:0000978">
    <property type="term" value="F:RNA polymerase II cis-regulatory region sequence-specific DNA binding"/>
    <property type="evidence" value="ECO:0007669"/>
    <property type="project" value="TreeGrafter"/>
</dbReference>
<dbReference type="InterPro" id="IPR000232">
    <property type="entry name" value="HSF_DNA-bd"/>
</dbReference>
<dbReference type="AlphaFoldDB" id="A0AAF1ARA9"/>
<evidence type="ECO:0000256" key="11">
    <source>
        <dbReference type="RuleBase" id="RU004020"/>
    </source>
</evidence>
<dbReference type="PRINTS" id="PR00056">
    <property type="entry name" value="HSFDOMAIN"/>
</dbReference>
<dbReference type="PANTHER" id="PTHR10015:SF338">
    <property type="entry name" value="HEAT STRESS TRANSCRIPTION FACTOR A-2"/>
    <property type="match status" value="1"/>
</dbReference>
<evidence type="ECO:0000256" key="6">
    <source>
        <dbReference type="ARBA" id="ARBA00023125"/>
    </source>
</evidence>
<evidence type="ECO:0000256" key="10">
    <source>
        <dbReference type="ARBA" id="ARBA00081483"/>
    </source>
</evidence>
<dbReference type="GO" id="GO:0005634">
    <property type="term" value="C:nucleus"/>
    <property type="evidence" value="ECO:0007669"/>
    <property type="project" value="UniProtKB-SubCell"/>
</dbReference>